<proteinExistence type="predicted"/>
<keyword evidence="2" id="KW-1185">Reference proteome</keyword>
<organism evidence="1 2">
    <name type="scientific">Vaccinium darrowii</name>
    <dbReference type="NCBI Taxonomy" id="229202"/>
    <lineage>
        <taxon>Eukaryota</taxon>
        <taxon>Viridiplantae</taxon>
        <taxon>Streptophyta</taxon>
        <taxon>Embryophyta</taxon>
        <taxon>Tracheophyta</taxon>
        <taxon>Spermatophyta</taxon>
        <taxon>Magnoliopsida</taxon>
        <taxon>eudicotyledons</taxon>
        <taxon>Gunneridae</taxon>
        <taxon>Pentapetalae</taxon>
        <taxon>asterids</taxon>
        <taxon>Ericales</taxon>
        <taxon>Ericaceae</taxon>
        <taxon>Vaccinioideae</taxon>
        <taxon>Vaccinieae</taxon>
        <taxon>Vaccinium</taxon>
    </lineage>
</organism>
<sequence>MSDHIAQLHEENAQYKSQVAHMQNTIDELMKNQASNTTTTEGTTEGRQTTPIVSPSGNHYPNSDCKLLHWTGTGEVVAEGRWSSSDPNERVHHIPLRPSAMRVWVDVAKNGAAFLWRPTSDMETIEDAVGTTVAWLADKVLVDSTPRLISILLLCFCICLVWNATLAVAVNFICVSAFYCYLLAGVVSRFSAVLLLPCICGVNADFIRGLDWIDFCY</sequence>
<dbReference type="EMBL" id="CM037157">
    <property type="protein sequence ID" value="KAH7849948.1"/>
    <property type="molecule type" value="Genomic_DNA"/>
</dbReference>
<reference evidence="1 2" key="1">
    <citation type="journal article" date="2021" name="Hortic Res">
        <title>High-quality reference genome and annotation aids understanding of berry development for evergreen blueberry (Vaccinium darrowii).</title>
        <authorList>
            <person name="Yu J."/>
            <person name="Hulse-Kemp A.M."/>
            <person name="Babiker E."/>
            <person name="Staton M."/>
        </authorList>
    </citation>
    <scope>NUCLEOTIDE SEQUENCE [LARGE SCALE GENOMIC DNA]</scope>
    <source>
        <strain evidence="2">cv. NJ 8807/NJ 8810</strain>
        <tissue evidence="1">Young leaf</tissue>
    </source>
</reference>
<protein>
    <submittedName>
        <fullName evidence="1">Uncharacterized protein</fullName>
    </submittedName>
</protein>
<comment type="caution">
    <text evidence="1">The sequence shown here is derived from an EMBL/GenBank/DDBJ whole genome shotgun (WGS) entry which is preliminary data.</text>
</comment>
<dbReference type="Proteomes" id="UP000828048">
    <property type="component" value="Chromosome 7"/>
</dbReference>
<gene>
    <name evidence="1" type="ORF">Vadar_025448</name>
</gene>
<name>A0ACB7Y8R2_9ERIC</name>
<accession>A0ACB7Y8R2</accession>
<evidence type="ECO:0000313" key="2">
    <source>
        <dbReference type="Proteomes" id="UP000828048"/>
    </source>
</evidence>
<evidence type="ECO:0000313" key="1">
    <source>
        <dbReference type="EMBL" id="KAH7849948.1"/>
    </source>
</evidence>